<proteinExistence type="predicted"/>
<keyword evidence="5" id="KW-1185">Reference proteome</keyword>
<accession>A0A218XEC7</accession>
<comment type="caution">
    <text evidence="2">The sequence shown here is derived from an EMBL/GenBank/DDBJ whole genome shotgun (WGS) entry which is preliminary data.</text>
</comment>
<reference evidence="3 5" key="3">
    <citation type="submission" date="2017-11" db="EMBL/GenBank/DDBJ databases">
        <title>De-novo sequencing of pomegranate (Punica granatum L.) genome.</title>
        <authorList>
            <person name="Akparov Z."/>
            <person name="Amiraslanov A."/>
            <person name="Hajiyeva S."/>
            <person name="Abbasov M."/>
            <person name="Kaur K."/>
            <person name="Hamwieh A."/>
            <person name="Solovyev V."/>
            <person name="Salamov A."/>
            <person name="Braich B."/>
            <person name="Kosarev P."/>
            <person name="Mahmoud A."/>
            <person name="Hajiyev E."/>
            <person name="Babayeva S."/>
            <person name="Izzatullayeva V."/>
            <person name="Mammadov A."/>
            <person name="Mammadov A."/>
            <person name="Sharifova S."/>
            <person name="Ojaghi J."/>
            <person name="Eynullazada K."/>
            <person name="Bayramov B."/>
            <person name="Abdulazimova A."/>
            <person name="Shahmuradov I."/>
        </authorList>
    </citation>
    <scope>NUCLEOTIDE SEQUENCE [LARGE SCALE GENOMIC DNA]</scope>
    <source>
        <strain evidence="3">AG2017</strain>
        <strain evidence="5">cv. AG2017</strain>
        <tissue evidence="3">Leaf</tissue>
    </source>
</reference>
<dbReference type="EMBL" id="MTKT01001932">
    <property type="protein sequence ID" value="OWM83307.1"/>
    <property type="molecule type" value="Genomic_DNA"/>
</dbReference>
<feature type="region of interest" description="Disordered" evidence="1">
    <location>
        <begin position="1"/>
        <end position="21"/>
    </location>
</feature>
<feature type="compositionally biased region" description="Basic and acidic residues" evidence="1">
    <location>
        <begin position="1"/>
        <end position="10"/>
    </location>
</feature>
<dbReference type="Proteomes" id="UP000197138">
    <property type="component" value="Unassembled WGS sequence"/>
</dbReference>
<dbReference type="AlphaFoldDB" id="A0A218XEC7"/>
<evidence type="ECO:0000313" key="5">
    <source>
        <dbReference type="Proteomes" id="UP000233551"/>
    </source>
</evidence>
<sequence>MLGRLYDSENTHIPYPNPRPDYADPNFVSSEQTSFVVKAEQLTPQPPPQMSGLKYPPWHLESLGLAGPDLRC</sequence>
<gene>
    <name evidence="2" type="ORF">CDL15_Pgr012788</name>
    <name evidence="3" type="ORF">CRG98_005596</name>
</gene>
<dbReference type="Proteomes" id="UP000233551">
    <property type="component" value="Unassembled WGS sequence"/>
</dbReference>
<evidence type="ECO:0000313" key="2">
    <source>
        <dbReference type="EMBL" id="OWM83307.1"/>
    </source>
</evidence>
<dbReference type="EMBL" id="PGOL01000243">
    <property type="protein sequence ID" value="PKI73979.1"/>
    <property type="molecule type" value="Genomic_DNA"/>
</dbReference>
<reference evidence="4" key="1">
    <citation type="journal article" date="2017" name="Plant J.">
        <title>The pomegranate (Punica granatum L.) genome and the genomics of punicalagin biosynthesis.</title>
        <authorList>
            <person name="Qin G."/>
            <person name="Xu C."/>
            <person name="Ming R."/>
            <person name="Tang H."/>
            <person name="Guyot R."/>
            <person name="Kramer E.M."/>
            <person name="Hu Y."/>
            <person name="Yi X."/>
            <person name="Qi Y."/>
            <person name="Xu X."/>
            <person name="Gao Z."/>
            <person name="Pan H."/>
            <person name="Jian J."/>
            <person name="Tian Y."/>
            <person name="Yue Z."/>
            <person name="Xu Y."/>
        </authorList>
    </citation>
    <scope>NUCLEOTIDE SEQUENCE [LARGE SCALE GENOMIC DNA]</scope>
    <source>
        <strain evidence="4">cv. Dabenzi</strain>
    </source>
</reference>
<evidence type="ECO:0000313" key="4">
    <source>
        <dbReference type="Proteomes" id="UP000197138"/>
    </source>
</evidence>
<name>A0A218XEC7_PUNGR</name>
<reference evidence="2" key="2">
    <citation type="submission" date="2017-06" db="EMBL/GenBank/DDBJ databases">
        <title>The pomegranate genome and the genomics of punicalagin biosynthesis.</title>
        <authorList>
            <person name="Xu C."/>
        </authorList>
    </citation>
    <scope>NUCLEOTIDE SEQUENCE [LARGE SCALE GENOMIC DNA]</scope>
    <source>
        <tissue evidence="2">Fresh leaf</tissue>
    </source>
</reference>
<organism evidence="2 4">
    <name type="scientific">Punica granatum</name>
    <name type="common">Pomegranate</name>
    <dbReference type="NCBI Taxonomy" id="22663"/>
    <lineage>
        <taxon>Eukaryota</taxon>
        <taxon>Viridiplantae</taxon>
        <taxon>Streptophyta</taxon>
        <taxon>Embryophyta</taxon>
        <taxon>Tracheophyta</taxon>
        <taxon>Spermatophyta</taxon>
        <taxon>Magnoliopsida</taxon>
        <taxon>eudicotyledons</taxon>
        <taxon>Gunneridae</taxon>
        <taxon>Pentapetalae</taxon>
        <taxon>rosids</taxon>
        <taxon>malvids</taxon>
        <taxon>Myrtales</taxon>
        <taxon>Lythraceae</taxon>
        <taxon>Punica</taxon>
    </lineage>
</organism>
<evidence type="ECO:0000256" key="1">
    <source>
        <dbReference type="SAM" id="MobiDB-lite"/>
    </source>
</evidence>
<protein>
    <submittedName>
        <fullName evidence="2">Uncharacterized protein</fullName>
    </submittedName>
</protein>
<evidence type="ECO:0000313" key="3">
    <source>
        <dbReference type="EMBL" id="PKI73979.1"/>
    </source>
</evidence>